<evidence type="ECO:0000256" key="5">
    <source>
        <dbReference type="ARBA" id="ARBA00022692"/>
    </source>
</evidence>
<evidence type="ECO:0000256" key="7">
    <source>
        <dbReference type="ARBA" id="ARBA00023136"/>
    </source>
</evidence>
<evidence type="ECO:0000256" key="2">
    <source>
        <dbReference type="ARBA" id="ARBA00005364"/>
    </source>
</evidence>
<evidence type="ECO:0000256" key="8">
    <source>
        <dbReference type="SAM" id="Phobius"/>
    </source>
</evidence>
<dbReference type="STRING" id="188477.A0A433SQ05"/>
<keyword evidence="3" id="KW-0050">Antiport</keyword>
<keyword evidence="7 8" id="KW-0472">Membrane</keyword>
<evidence type="ECO:0000259" key="9">
    <source>
        <dbReference type="Pfam" id="PF01699"/>
    </source>
</evidence>
<comment type="subcellular location">
    <subcellularLocation>
        <location evidence="1">Membrane</location>
        <topology evidence="1">Multi-pass membrane protein</topology>
    </subcellularLocation>
</comment>
<feature type="transmembrane region" description="Helical" evidence="8">
    <location>
        <begin position="20"/>
        <end position="39"/>
    </location>
</feature>
<dbReference type="GO" id="GO:0008273">
    <property type="term" value="F:calcium, potassium:sodium antiporter activity"/>
    <property type="evidence" value="ECO:0007669"/>
    <property type="project" value="TreeGrafter"/>
</dbReference>
<keyword evidence="4" id="KW-0109">Calcium transport</keyword>
<dbReference type="AlphaFoldDB" id="A0A433SQ05"/>
<feature type="domain" description="Sodium/calcium exchanger membrane region" evidence="9">
    <location>
        <begin position="121"/>
        <end position="262"/>
    </location>
</feature>
<dbReference type="InterPro" id="IPR004481">
    <property type="entry name" value="K/Na/Ca-exchanger"/>
</dbReference>
<keyword evidence="5 8" id="KW-0812">Transmembrane</keyword>
<dbReference type="GO" id="GO:0005262">
    <property type="term" value="F:calcium channel activity"/>
    <property type="evidence" value="ECO:0007669"/>
    <property type="project" value="TreeGrafter"/>
</dbReference>
<keyword evidence="11" id="KW-1185">Reference proteome</keyword>
<evidence type="ECO:0000313" key="10">
    <source>
        <dbReference type="EMBL" id="RUS71324.1"/>
    </source>
</evidence>
<dbReference type="InterPro" id="IPR044880">
    <property type="entry name" value="NCX_ion-bd_dom_sf"/>
</dbReference>
<feature type="transmembrane region" description="Helical" evidence="8">
    <location>
        <begin position="220"/>
        <end position="239"/>
    </location>
</feature>
<organism evidence="10 11">
    <name type="scientific">Elysia chlorotica</name>
    <name type="common">Eastern emerald elysia</name>
    <name type="synonym">Sea slug</name>
    <dbReference type="NCBI Taxonomy" id="188477"/>
    <lineage>
        <taxon>Eukaryota</taxon>
        <taxon>Metazoa</taxon>
        <taxon>Spiralia</taxon>
        <taxon>Lophotrochozoa</taxon>
        <taxon>Mollusca</taxon>
        <taxon>Gastropoda</taxon>
        <taxon>Heterobranchia</taxon>
        <taxon>Euthyneura</taxon>
        <taxon>Panpulmonata</taxon>
        <taxon>Sacoglossa</taxon>
        <taxon>Placobranchoidea</taxon>
        <taxon>Plakobranchidae</taxon>
        <taxon>Elysia</taxon>
    </lineage>
</organism>
<dbReference type="Pfam" id="PF01699">
    <property type="entry name" value="Na_Ca_ex"/>
    <property type="match status" value="1"/>
</dbReference>
<keyword evidence="6 8" id="KW-1133">Transmembrane helix</keyword>
<accession>A0A433SQ05</accession>
<feature type="transmembrane region" description="Helical" evidence="8">
    <location>
        <begin position="245"/>
        <end position="264"/>
    </location>
</feature>
<comment type="similarity">
    <text evidence="2">Belongs to the Ca(2+):cation antiporter (CaCA) (TC 2.A.19) family. SLC24A subfamily.</text>
</comment>
<sequence length="298" mass="33149">MTNVHLRKCMTRRCRGGRLIIVTAVFVLGYLCSLTTLSFRFDSRPTSWDGHVVDRGGGGGGGGGGIGCIHNVLQHGHKDLFHQDQDFIGRRRLLADNDSSSYPDEVFSLTQRRRGAVVLHVMGMIYMFIALAIVCDEFFVPSLGVITEKLKISEDVSGATFMAAGGSAPELFTSIIGVFIARNDVGIGTIVGSAVFNILFVIGMCALFSKEVLSLTWWPLFRDVSFYSVSLLFLIGFFSDESIEWWESLILFICYICYVTFMKFNSSVEVKLKACLRRCKCSSKNKVNSSDHLLQERV</sequence>
<dbReference type="PANTHER" id="PTHR10846:SF72">
    <property type="entry name" value="SODIUM_POTASSIUM_CALCIUM EXCHANGER NCKX30C"/>
    <property type="match status" value="1"/>
</dbReference>
<evidence type="ECO:0000256" key="3">
    <source>
        <dbReference type="ARBA" id="ARBA00022449"/>
    </source>
</evidence>
<feature type="transmembrane region" description="Helical" evidence="8">
    <location>
        <begin position="187"/>
        <end position="208"/>
    </location>
</feature>
<feature type="transmembrane region" description="Helical" evidence="8">
    <location>
        <begin position="161"/>
        <end position="181"/>
    </location>
</feature>
<dbReference type="Proteomes" id="UP000271974">
    <property type="component" value="Unassembled WGS sequence"/>
</dbReference>
<proteinExistence type="inferred from homology"/>
<dbReference type="InterPro" id="IPR004837">
    <property type="entry name" value="NaCa_Exmemb"/>
</dbReference>
<dbReference type="GO" id="GO:0005886">
    <property type="term" value="C:plasma membrane"/>
    <property type="evidence" value="ECO:0007669"/>
    <property type="project" value="TreeGrafter"/>
</dbReference>
<dbReference type="GO" id="GO:0006874">
    <property type="term" value="P:intracellular calcium ion homeostasis"/>
    <property type="evidence" value="ECO:0007669"/>
    <property type="project" value="TreeGrafter"/>
</dbReference>
<dbReference type="NCBIfam" id="TIGR00367">
    <property type="entry name" value="calcium/sodium antiporter"/>
    <property type="match status" value="1"/>
</dbReference>
<dbReference type="EMBL" id="RQTK01001232">
    <property type="protein sequence ID" value="RUS71324.1"/>
    <property type="molecule type" value="Genomic_DNA"/>
</dbReference>
<protein>
    <recommendedName>
        <fullName evidence="9">Sodium/calcium exchanger membrane region domain-containing protein</fullName>
    </recommendedName>
</protein>
<dbReference type="Gene3D" id="1.20.1420.30">
    <property type="entry name" value="NCX, central ion-binding region"/>
    <property type="match status" value="1"/>
</dbReference>
<keyword evidence="4" id="KW-0106">Calcium</keyword>
<dbReference type="OrthoDB" id="2127281at2759"/>
<dbReference type="FunFam" id="1.20.1420.30:FF:000004">
    <property type="entry name" value="Sodium/potassium/calcium exchanger 2 isoform 1"/>
    <property type="match status" value="1"/>
</dbReference>
<evidence type="ECO:0000313" key="11">
    <source>
        <dbReference type="Proteomes" id="UP000271974"/>
    </source>
</evidence>
<reference evidence="10 11" key="1">
    <citation type="submission" date="2019-01" db="EMBL/GenBank/DDBJ databases">
        <title>A draft genome assembly of the solar-powered sea slug Elysia chlorotica.</title>
        <authorList>
            <person name="Cai H."/>
            <person name="Li Q."/>
            <person name="Fang X."/>
            <person name="Li J."/>
            <person name="Curtis N.E."/>
            <person name="Altenburger A."/>
            <person name="Shibata T."/>
            <person name="Feng M."/>
            <person name="Maeda T."/>
            <person name="Schwartz J.A."/>
            <person name="Shigenobu S."/>
            <person name="Lundholm N."/>
            <person name="Nishiyama T."/>
            <person name="Yang H."/>
            <person name="Hasebe M."/>
            <person name="Li S."/>
            <person name="Pierce S.K."/>
            <person name="Wang J."/>
        </authorList>
    </citation>
    <scope>NUCLEOTIDE SEQUENCE [LARGE SCALE GENOMIC DNA]</scope>
    <source>
        <strain evidence="10">EC2010</strain>
        <tissue evidence="10">Whole organism of an adult</tissue>
    </source>
</reference>
<name>A0A433SQ05_ELYCH</name>
<feature type="non-terminal residue" evidence="10">
    <location>
        <position position="298"/>
    </location>
</feature>
<keyword evidence="4" id="KW-0813">Transport</keyword>
<comment type="caution">
    <text evidence="10">The sequence shown here is derived from an EMBL/GenBank/DDBJ whole genome shotgun (WGS) entry which is preliminary data.</text>
</comment>
<evidence type="ECO:0000256" key="4">
    <source>
        <dbReference type="ARBA" id="ARBA00022568"/>
    </source>
</evidence>
<gene>
    <name evidence="10" type="ORF">EGW08_020909</name>
</gene>
<dbReference type="PANTHER" id="PTHR10846">
    <property type="entry name" value="SODIUM/POTASSIUM/CALCIUM EXCHANGER"/>
    <property type="match status" value="1"/>
</dbReference>
<feature type="transmembrane region" description="Helical" evidence="8">
    <location>
        <begin position="117"/>
        <end position="140"/>
    </location>
</feature>
<evidence type="ECO:0000256" key="1">
    <source>
        <dbReference type="ARBA" id="ARBA00004141"/>
    </source>
</evidence>
<keyword evidence="4" id="KW-0406">Ion transport</keyword>
<evidence type="ECO:0000256" key="6">
    <source>
        <dbReference type="ARBA" id="ARBA00022989"/>
    </source>
</evidence>